<keyword evidence="10" id="KW-0472">Membrane</keyword>
<dbReference type="CDD" id="cd16917">
    <property type="entry name" value="HATPase_UhpB-NarQ-NarX-like"/>
    <property type="match status" value="1"/>
</dbReference>
<dbReference type="RefSeq" id="WP_104476509.1">
    <property type="nucleotide sequence ID" value="NZ_CP154825.1"/>
</dbReference>
<dbReference type="InterPro" id="IPR050482">
    <property type="entry name" value="Sensor_HK_TwoCompSys"/>
</dbReference>
<organism evidence="12 13">
    <name type="scientific">Actinokineospora auranticolor</name>
    <dbReference type="NCBI Taxonomy" id="155976"/>
    <lineage>
        <taxon>Bacteria</taxon>
        <taxon>Bacillati</taxon>
        <taxon>Actinomycetota</taxon>
        <taxon>Actinomycetes</taxon>
        <taxon>Pseudonocardiales</taxon>
        <taxon>Pseudonocardiaceae</taxon>
        <taxon>Actinokineospora</taxon>
    </lineage>
</organism>
<evidence type="ECO:0000256" key="9">
    <source>
        <dbReference type="SAM" id="Coils"/>
    </source>
</evidence>
<dbReference type="Pfam" id="PF07730">
    <property type="entry name" value="HisKA_3"/>
    <property type="match status" value="1"/>
</dbReference>
<proteinExistence type="predicted"/>
<evidence type="ECO:0000256" key="1">
    <source>
        <dbReference type="ARBA" id="ARBA00000085"/>
    </source>
</evidence>
<keyword evidence="13" id="KW-1185">Reference proteome</keyword>
<sequence>MHTRNGQRATVVAATAVFVAAAASAGGVISGRLWDWAVWPVAVALGAAVAGPLPWWRTRPFPAWLVACAATVATRLLEVWLAVPPGLLTTAAVFALTPLLVGVGMALRRPRALAVAAITVVVMAFTQPGADFGVVLLAAVTATLLGMATAARSRAEAELDRERLRQETLAARARIARELHDVVAHHMSLVAVRAETAPYRLAEVPDATAAEFADIAAASRSALAEMRVLLGVLRADTEADRAPQPTVADLPDLVDRARALGAEVHLALDEPSRGLSGVRALAVHRIAQEALSNAVAHAPGQAVDLSITTAGGVVVVESRNRLTSTAHGTGLGVLGMRERAELLGGTLVVDRTGDEFLVRAEIPVPRAETA</sequence>
<name>A0A2S6H1S0_9PSEU</name>
<keyword evidence="5" id="KW-0547">Nucleotide-binding</keyword>
<evidence type="ECO:0000256" key="2">
    <source>
        <dbReference type="ARBA" id="ARBA00012438"/>
    </source>
</evidence>
<dbReference type="AlphaFoldDB" id="A0A2S6H1S0"/>
<protein>
    <recommendedName>
        <fullName evidence="2">histidine kinase</fullName>
        <ecNumber evidence="2">2.7.13.3</ecNumber>
    </recommendedName>
</protein>
<keyword evidence="6 12" id="KW-0418">Kinase</keyword>
<dbReference type="GO" id="GO:0046983">
    <property type="term" value="F:protein dimerization activity"/>
    <property type="evidence" value="ECO:0007669"/>
    <property type="project" value="InterPro"/>
</dbReference>
<dbReference type="InterPro" id="IPR036890">
    <property type="entry name" value="HATPase_C_sf"/>
</dbReference>
<keyword evidence="7" id="KW-0067">ATP-binding</keyword>
<gene>
    <name evidence="12" type="ORF">CLV40_101560</name>
</gene>
<feature type="domain" description="Signal transduction histidine kinase subgroup 3 dimerisation and phosphoacceptor" evidence="11">
    <location>
        <begin position="172"/>
        <end position="236"/>
    </location>
</feature>
<reference evidence="12 13" key="1">
    <citation type="submission" date="2018-02" db="EMBL/GenBank/DDBJ databases">
        <title>Genomic Encyclopedia of Archaeal and Bacterial Type Strains, Phase II (KMG-II): from individual species to whole genera.</title>
        <authorList>
            <person name="Goeker M."/>
        </authorList>
    </citation>
    <scope>NUCLEOTIDE SEQUENCE [LARGE SCALE GENOMIC DNA]</scope>
    <source>
        <strain evidence="12 13">YU 961-1</strain>
    </source>
</reference>
<dbReference type="InterPro" id="IPR011712">
    <property type="entry name" value="Sig_transdc_His_kin_sub3_dim/P"/>
</dbReference>
<feature type="transmembrane region" description="Helical" evidence="10">
    <location>
        <begin position="36"/>
        <end position="56"/>
    </location>
</feature>
<dbReference type="Proteomes" id="UP000239203">
    <property type="component" value="Unassembled WGS sequence"/>
</dbReference>
<evidence type="ECO:0000256" key="4">
    <source>
        <dbReference type="ARBA" id="ARBA00022679"/>
    </source>
</evidence>
<comment type="catalytic activity">
    <reaction evidence="1">
        <text>ATP + protein L-histidine = ADP + protein N-phospho-L-histidine.</text>
        <dbReference type="EC" id="2.7.13.3"/>
    </reaction>
</comment>
<dbReference type="SUPFAM" id="SSF55874">
    <property type="entry name" value="ATPase domain of HSP90 chaperone/DNA topoisomerase II/histidine kinase"/>
    <property type="match status" value="1"/>
</dbReference>
<keyword evidence="10" id="KW-1133">Transmembrane helix</keyword>
<evidence type="ECO:0000313" key="12">
    <source>
        <dbReference type="EMBL" id="PPK71370.1"/>
    </source>
</evidence>
<dbReference type="PANTHER" id="PTHR24421">
    <property type="entry name" value="NITRATE/NITRITE SENSOR PROTEIN NARX-RELATED"/>
    <property type="match status" value="1"/>
</dbReference>
<feature type="coiled-coil region" evidence="9">
    <location>
        <begin position="147"/>
        <end position="174"/>
    </location>
</feature>
<keyword evidence="8" id="KW-0902">Two-component regulatory system</keyword>
<evidence type="ECO:0000256" key="3">
    <source>
        <dbReference type="ARBA" id="ARBA00022553"/>
    </source>
</evidence>
<dbReference type="EC" id="2.7.13.3" evidence="2"/>
<dbReference type="EMBL" id="PTIX01000001">
    <property type="protein sequence ID" value="PPK71370.1"/>
    <property type="molecule type" value="Genomic_DNA"/>
</dbReference>
<dbReference type="GO" id="GO:0016020">
    <property type="term" value="C:membrane"/>
    <property type="evidence" value="ECO:0007669"/>
    <property type="project" value="InterPro"/>
</dbReference>
<feature type="transmembrane region" description="Helical" evidence="10">
    <location>
        <begin position="63"/>
        <end position="81"/>
    </location>
</feature>
<keyword evidence="9" id="KW-0175">Coiled coil</keyword>
<dbReference type="OrthoDB" id="227596at2"/>
<dbReference type="GO" id="GO:0005524">
    <property type="term" value="F:ATP binding"/>
    <property type="evidence" value="ECO:0007669"/>
    <property type="project" value="UniProtKB-KW"/>
</dbReference>
<evidence type="ECO:0000256" key="10">
    <source>
        <dbReference type="SAM" id="Phobius"/>
    </source>
</evidence>
<dbReference type="GO" id="GO:0000155">
    <property type="term" value="F:phosphorelay sensor kinase activity"/>
    <property type="evidence" value="ECO:0007669"/>
    <property type="project" value="InterPro"/>
</dbReference>
<comment type="caution">
    <text evidence="12">The sequence shown here is derived from an EMBL/GenBank/DDBJ whole genome shotgun (WGS) entry which is preliminary data.</text>
</comment>
<evidence type="ECO:0000313" key="13">
    <source>
        <dbReference type="Proteomes" id="UP000239203"/>
    </source>
</evidence>
<keyword evidence="3" id="KW-0597">Phosphoprotein</keyword>
<evidence type="ECO:0000256" key="8">
    <source>
        <dbReference type="ARBA" id="ARBA00023012"/>
    </source>
</evidence>
<evidence type="ECO:0000256" key="7">
    <source>
        <dbReference type="ARBA" id="ARBA00022840"/>
    </source>
</evidence>
<accession>A0A2S6H1S0</accession>
<evidence type="ECO:0000256" key="6">
    <source>
        <dbReference type="ARBA" id="ARBA00022777"/>
    </source>
</evidence>
<evidence type="ECO:0000256" key="5">
    <source>
        <dbReference type="ARBA" id="ARBA00022741"/>
    </source>
</evidence>
<dbReference type="PANTHER" id="PTHR24421:SF10">
    <property type="entry name" value="NITRATE_NITRITE SENSOR PROTEIN NARQ"/>
    <property type="match status" value="1"/>
</dbReference>
<keyword evidence="10" id="KW-0812">Transmembrane</keyword>
<feature type="transmembrane region" description="Helical" evidence="10">
    <location>
        <begin position="87"/>
        <end position="107"/>
    </location>
</feature>
<dbReference type="Gene3D" id="1.20.5.1930">
    <property type="match status" value="1"/>
</dbReference>
<evidence type="ECO:0000259" key="11">
    <source>
        <dbReference type="Pfam" id="PF07730"/>
    </source>
</evidence>
<keyword evidence="4" id="KW-0808">Transferase</keyword>
<dbReference type="Gene3D" id="3.30.565.10">
    <property type="entry name" value="Histidine kinase-like ATPase, C-terminal domain"/>
    <property type="match status" value="1"/>
</dbReference>